<proteinExistence type="predicted"/>
<sequence length="177" mass="20202">MADCEIFKEVEDFYRIIPLKMLRRTPGVLFDNVPMSCLPRIDAIDRVLHDKSAVSPGPVGEVVRPWYMHPHQADNLIVLYGTREVDIYLQAYGMESFTVTPHQILQGGKVLLDEPAMLVWPRYVFHRIVSGPEGSASLNFAVHYEGLDMRTNFNIYDLDTVSGKFSVIREGFRDQGK</sequence>
<organism evidence="1 2">
    <name type="scientific">Thiovibrio frasassiensis</name>
    <dbReference type="NCBI Taxonomy" id="2984131"/>
    <lineage>
        <taxon>Bacteria</taxon>
        <taxon>Pseudomonadati</taxon>
        <taxon>Thermodesulfobacteriota</taxon>
        <taxon>Desulfobulbia</taxon>
        <taxon>Desulfobulbales</taxon>
        <taxon>Thiovibrionaceae</taxon>
        <taxon>Thiovibrio</taxon>
    </lineage>
</organism>
<evidence type="ECO:0000313" key="1">
    <source>
        <dbReference type="EMBL" id="MDG4474644.1"/>
    </source>
</evidence>
<dbReference type="AlphaFoldDB" id="A0A9X4MBP4"/>
<accession>A0A9X4MBP4</accession>
<gene>
    <name evidence="1" type="ORF">OLX77_00540</name>
</gene>
<name>A0A9X4MBP4_9BACT</name>
<keyword evidence="2" id="KW-1185">Reference proteome</keyword>
<protein>
    <submittedName>
        <fullName evidence="1">Uncharacterized protein</fullName>
    </submittedName>
</protein>
<dbReference type="Proteomes" id="UP001154240">
    <property type="component" value="Unassembled WGS sequence"/>
</dbReference>
<reference evidence="1" key="1">
    <citation type="journal article" date="2022" name="bioRxiv">
        <title>Thiovibrio frasassiensisgen. nov., sp. nov., an autotrophic, elemental sulfur disproportionating bacterium isolated from sulfidic karst sediment, and proposal of Thiovibrionaceae fam. nov.</title>
        <authorList>
            <person name="Aronson H."/>
            <person name="Thomas C."/>
            <person name="Bhattacharyya M."/>
            <person name="Eckstein S."/>
            <person name="Jensen S."/>
            <person name="Barco R."/>
            <person name="Macalady J."/>
            <person name="Amend J."/>
        </authorList>
    </citation>
    <scope>NUCLEOTIDE SEQUENCE</scope>
    <source>
        <strain evidence="1">RS19-109</strain>
    </source>
</reference>
<dbReference type="SUPFAM" id="SSF51182">
    <property type="entry name" value="RmlC-like cupins"/>
    <property type="match status" value="1"/>
</dbReference>
<reference evidence="1" key="2">
    <citation type="submission" date="2022-10" db="EMBL/GenBank/DDBJ databases">
        <authorList>
            <person name="Aronson H.S."/>
        </authorList>
    </citation>
    <scope>NUCLEOTIDE SEQUENCE</scope>
    <source>
        <strain evidence="1">RS19-109</strain>
    </source>
</reference>
<evidence type="ECO:0000313" key="2">
    <source>
        <dbReference type="Proteomes" id="UP001154240"/>
    </source>
</evidence>
<dbReference type="RefSeq" id="WP_307631625.1">
    <property type="nucleotide sequence ID" value="NZ_JAPHEH010000001.1"/>
</dbReference>
<dbReference type="EMBL" id="JAPHEH010000001">
    <property type="protein sequence ID" value="MDG4474644.1"/>
    <property type="molecule type" value="Genomic_DNA"/>
</dbReference>
<comment type="caution">
    <text evidence="1">The sequence shown here is derived from an EMBL/GenBank/DDBJ whole genome shotgun (WGS) entry which is preliminary data.</text>
</comment>
<dbReference type="InterPro" id="IPR011051">
    <property type="entry name" value="RmlC_Cupin_sf"/>
</dbReference>